<dbReference type="Proteomes" id="UP000466442">
    <property type="component" value="Unassembled WGS sequence"/>
</dbReference>
<name>A0A6A4IP10_APOLU</name>
<dbReference type="Pfam" id="PF00089">
    <property type="entry name" value="Trypsin"/>
    <property type="match status" value="1"/>
</dbReference>
<evidence type="ECO:0000259" key="1">
    <source>
        <dbReference type="Pfam" id="PF00089"/>
    </source>
</evidence>
<dbReference type="InterPro" id="IPR043504">
    <property type="entry name" value="Peptidase_S1_PA_chymotrypsin"/>
</dbReference>
<evidence type="ECO:0000313" key="3">
    <source>
        <dbReference type="Proteomes" id="UP000466442"/>
    </source>
</evidence>
<dbReference type="InterPro" id="IPR001254">
    <property type="entry name" value="Trypsin_dom"/>
</dbReference>
<dbReference type="GO" id="GO:0006508">
    <property type="term" value="P:proteolysis"/>
    <property type="evidence" value="ECO:0007669"/>
    <property type="project" value="InterPro"/>
</dbReference>
<dbReference type="GO" id="GO:0004252">
    <property type="term" value="F:serine-type endopeptidase activity"/>
    <property type="evidence" value="ECO:0007669"/>
    <property type="project" value="InterPro"/>
</dbReference>
<dbReference type="EMBL" id="WIXP02000013">
    <property type="protein sequence ID" value="KAF6200737.1"/>
    <property type="molecule type" value="Genomic_DNA"/>
</dbReference>
<protein>
    <recommendedName>
        <fullName evidence="1">Peptidase S1 domain-containing protein</fullName>
    </recommendedName>
</protein>
<dbReference type="Gene3D" id="2.40.10.10">
    <property type="entry name" value="Trypsin-like serine proteases"/>
    <property type="match status" value="1"/>
</dbReference>
<dbReference type="InterPro" id="IPR009003">
    <property type="entry name" value="Peptidase_S1_PA"/>
</dbReference>
<keyword evidence="3" id="KW-1185">Reference proteome</keyword>
<evidence type="ECO:0000313" key="2">
    <source>
        <dbReference type="EMBL" id="KAF6200737.1"/>
    </source>
</evidence>
<reference evidence="2" key="1">
    <citation type="journal article" date="2021" name="Mol. Ecol. Resour.">
        <title>Apolygus lucorum genome provides insights into omnivorousness and mesophyll feeding.</title>
        <authorList>
            <person name="Liu Y."/>
            <person name="Liu H."/>
            <person name="Wang H."/>
            <person name="Huang T."/>
            <person name="Liu B."/>
            <person name="Yang B."/>
            <person name="Yin L."/>
            <person name="Li B."/>
            <person name="Zhang Y."/>
            <person name="Zhang S."/>
            <person name="Jiang F."/>
            <person name="Zhang X."/>
            <person name="Ren Y."/>
            <person name="Wang B."/>
            <person name="Wang S."/>
            <person name="Lu Y."/>
            <person name="Wu K."/>
            <person name="Fan W."/>
            <person name="Wang G."/>
        </authorList>
    </citation>
    <scope>NUCLEOTIDE SEQUENCE</scope>
    <source>
        <strain evidence="2">12Hb</strain>
    </source>
</reference>
<dbReference type="SUPFAM" id="SSF50494">
    <property type="entry name" value="Trypsin-like serine proteases"/>
    <property type="match status" value="1"/>
</dbReference>
<comment type="caution">
    <text evidence="2">The sequence shown here is derived from an EMBL/GenBank/DDBJ whole genome shotgun (WGS) entry which is preliminary data.</text>
</comment>
<sequence>MIWLSIFYAFTLASSTVGQEDTENPTKADAAGYTWIVAIAGKSRKSDVFICTGAVITMKQILTSAWCIEQMPGEISLFTPQAVETFTRPPNVSEEEESLLDYRNVVGCYSNKFFHPCYSRVQQCTNARCNRLSWQYDLAIVETQEEMKEGVTIMDMNFVDFNEDEVKECIFVGFDYARMYAENKDSDHFFLVQSKMAVSRGNLPCKLREALKDGVIWSEKRFDGFYRFLAIAGGYLVCGSQVAGVFLGKIDVEACTVENHHDSTSTRKFWASWTYLMLHKPFIDAVVAGDVTAPPMTDHASLAAPPICMILITLVLSIDFKKL</sequence>
<dbReference type="AlphaFoldDB" id="A0A6A4IP10"/>
<accession>A0A6A4IP10</accession>
<feature type="domain" description="Peptidase S1" evidence="1">
    <location>
        <begin position="30"/>
        <end position="245"/>
    </location>
</feature>
<gene>
    <name evidence="2" type="ORF">GE061_005181</name>
</gene>
<proteinExistence type="predicted"/>
<organism evidence="2 3">
    <name type="scientific">Apolygus lucorum</name>
    <name type="common">Small green plant bug</name>
    <name type="synonym">Lygocoris lucorum</name>
    <dbReference type="NCBI Taxonomy" id="248454"/>
    <lineage>
        <taxon>Eukaryota</taxon>
        <taxon>Metazoa</taxon>
        <taxon>Ecdysozoa</taxon>
        <taxon>Arthropoda</taxon>
        <taxon>Hexapoda</taxon>
        <taxon>Insecta</taxon>
        <taxon>Pterygota</taxon>
        <taxon>Neoptera</taxon>
        <taxon>Paraneoptera</taxon>
        <taxon>Hemiptera</taxon>
        <taxon>Heteroptera</taxon>
        <taxon>Panheteroptera</taxon>
        <taxon>Cimicomorpha</taxon>
        <taxon>Miridae</taxon>
        <taxon>Mirini</taxon>
        <taxon>Apolygus</taxon>
    </lineage>
</organism>